<protein>
    <submittedName>
        <fullName evidence="1">Uncharacterized protein</fullName>
    </submittedName>
</protein>
<sequence>MVIDGQKNIELIYNCDFEKLSNIPVHFILSGTELDGYKIGVIDIGYNYKVFGDDEDKRPQLMVGDGVDKQLQLTIDAAK</sequence>
<reference evidence="1" key="1">
    <citation type="submission" date="2014-03" db="EMBL/GenBank/DDBJ databases">
        <authorList>
            <person name="Genoscope - CEA"/>
        </authorList>
    </citation>
    <scope>NUCLEOTIDE SEQUENCE [LARGE SCALE GENOMIC DNA]</scope>
    <source>
        <strain evidence="1">CF27</strain>
    </source>
</reference>
<dbReference type="Proteomes" id="UP000193925">
    <property type="component" value="Chromosome AFERRI"/>
</dbReference>
<proteinExistence type="predicted"/>
<gene>
    <name evidence="1" type="ORF">AFERRI_30063</name>
    <name evidence="2" type="ORF">AFERRI_30081</name>
</gene>
<accession>A0A060UL78</accession>
<evidence type="ECO:0000313" key="3">
    <source>
        <dbReference type="Proteomes" id="UP000193925"/>
    </source>
</evidence>
<dbReference type="EMBL" id="LT841305">
    <property type="protein sequence ID" value="SMH66351.1"/>
    <property type="molecule type" value="Genomic_DNA"/>
</dbReference>
<name>A0A060UL78_9PROT</name>
<dbReference type="EMBL" id="CCCS020000023">
    <property type="protein sequence ID" value="CDQ09417.1"/>
    <property type="molecule type" value="Genomic_DNA"/>
</dbReference>
<evidence type="ECO:0000313" key="1">
    <source>
        <dbReference type="EMBL" id="CDQ09417.1"/>
    </source>
</evidence>
<organism evidence="1">
    <name type="scientific">Acidithiobacillus ferrivorans</name>
    <dbReference type="NCBI Taxonomy" id="160808"/>
    <lineage>
        <taxon>Bacteria</taxon>
        <taxon>Pseudomonadati</taxon>
        <taxon>Pseudomonadota</taxon>
        <taxon>Acidithiobacillia</taxon>
        <taxon>Acidithiobacillales</taxon>
        <taxon>Acidithiobacillaceae</taxon>
        <taxon>Acidithiobacillus</taxon>
    </lineage>
</organism>
<evidence type="ECO:0000313" key="2">
    <source>
        <dbReference type="EMBL" id="SMH66351.1"/>
    </source>
</evidence>
<reference evidence="1" key="2">
    <citation type="submission" date="2014-07" db="EMBL/GenBank/DDBJ databases">
        <title>Initial genome analysis of the psychrotolerant acidophile Acidithiobacillus ferrivorans CF27: insights into iron and sulfur oxidation pathways and into biofilm formation.</title>
        <authorList>
            <person name="Talla E."/>
            <person name="Hedrich S."/>
            <person name="Mangenot S."/>
            <person name="Ji B."/>
            <person name="Johnson D.B."/>
            <person name="Barbe V."/>
            <person name="Bonnefoy V."/>
        </authorList>
    </citation>
    <scope>NUCLEOTIDE SEQUENCE [LARGE SCALE GENOMIC DNA]</scope>
    <source>
        <strain evidence="1">CF27</strain>
    </source>
</reference>
<reference evidence="2 3" key="3">
    <citation type="submission" date="2017-03" db="EMBL/GenBank/DDBJ databases">
        <authorList>
            <person name="Regsiter A."/>
            <person name="William W."/>
        </authorList>
    </citation>
    <scope>NUCLEOTIDE SEQUENCE [LARGE SCALE GENOMIC DNA]</scope>
    <source>
        <strain evidence="2">PRJEB5721</strain>
    </source>
</reference>
<dbReference type="AlphaFoldDB" id="A0A060UL78"/>
<keyword evidence="3" id="KW-1185">Reference proteome</keyword>